<dbReference type="EMBL" id="JARPRR010000003">
    <property type="protein sequence ID" value="MDG0952052.1"/>
    <property type="molecule type" value="Genomic_DNA"/>
</dbReference>
<dbReference type="RefSeq" id="WP_277616116.1">
    <property type="nucleotide sequence ID" value="NZ_JARPRP010000001.1"/>
</dbReference>
<protein>
    <submittedName>
        <fullName evidence="1">Uncharacterized protein</fullName>
    </submittedName>
</protein>
<comment type="caution">
    <text evidence="1">The sequence shown here is derived from an EMBL/GenBank/DDBJ whole genome shotgun (WGS) entry which is preliminary data.</text>
</comment>
<evidence type="ECO:0000313" key="2">
    <source>
        <dbReference type="Proteomes" id="UP001216801"/>
    </source>
</evidence>
<dbReference type="AlphaFoldDB" id="A0AAJ1NCE8"/>
<reference evidence="1" key="1">
    <citation type="submission" date="2023-03" db="EMBL/GenBank/DDBJ databases">
        <title>Genetic diversity of Bacillus cereus sensu lato isolates from Slovenia.</title>
        <authorList>
            <person name="Abdelli M."/>
        </authorList>
    </citation>
    <scope>NUCLEOTIDE SEQUENCE</scope>
    <source>
        <strain evidence="1">SIBC39</strain>
    </source>
</reference>
<name>A0AAJ1NCE8_9BACI</name>
<sequence>MSKSHAIITFSNNEELIVYENDIFIPVNLVTREGEQFSAMGNHYEVWTHHHDGFIPSLTEMIASSMFFRKIEDQNTIYKSSSVVKISNS</sequence>
<dbReference type="Proteomes" id="UP001216801">
    <property type="component" value="Unassembled WGS sequence"/>
</dbReference>
<gene>
    <name evidence="1" type="ORF">P6U19_05545</name>
</gene>
<organism evidence="1 2">
    <name type="scientific">Bacillus paranthracis</name>
    <dbReference type="NCBI Taxonomy" id="2026186"/>
    <lineage>
        <taxon>Bacteria</taxon>
        <taxon>Bacillati</taxon>
        <taxon>Bacillota</taxon>
        <taxon>Bacilli</taxon>
        <taxon>Bacillales</taxon>
        <taxon>Bacillaceae</taxon>
        <taxon>Bacillus</taxon>
        <taxon>Bacillus cereus group</taxon>
    </lineage>
</organism>
<accession>A0AAJ1NCE8</accession>
<evidence type="ECO:0000313" key="1">
    <source>
        <dbReference type="EMBL" id="MDG0952052.1"/>
    </source>
</evidence>
<proteinExistence type="predicted"/>